<evidence type="ECO:0000313" key="1">
    <source>
        <dbReference type="EMBL" id="KAJ8681715.1"/>
    </source>
</evidence>
<reference evidence="1" key="1">
    <citation type="submission" date="2023-04" db="EMBL/GenBank/DDBJ databases">
        <title>A chromosome-level genome assembly of the parasitoid wasp Eretmocerus hayati.</title>
        <authorList>
            <person name="Zhong Y."/>
            <person name="Liu S."/>
            <person name="Liu Y."/>
        </authorList>
    </citation>
    <scope>NUCLEOTIDE SEQUENCE</scope>
    <source>
        <strain evidence="1">ZJU_SS_LIU_2023</strain>
    </source>
</reference>
<keyword evidence="2" id="KW-1185">Reference proteome</keyword>
<evidence type="ECO:0000313" key="2">
    <source>
        <dbReference type="Proteomes" id="UP001239111"/>
    </source>
</evidence>
<dbReference type="Proteomes" id="UP001239111">
    <property type="component" value="Chromosome 1"/>
</dbReference>
<organism evidence="1 2">
    <name type="scientific">Eretmocerus hayati</name>
    <dbReference type="NCBI Taxonomy" id="131215"/>
    <lineage>
        <taxon>Eukaryota</taxon>
        <taxon>Metazoa</taxon>
        <taxon>Ecdysozoa</taxon>
        <taxon>Arthropoda</taxon>
        <taxon>Hexapoda</taxon>
        <taxon>Insecta</taxon>
        <taxon>Pterygota</taxon>
        <taxon>Neoptera</taxon>
        <taxon>Endopterygota</taxon>
        <taxon>Hymenoptera</taxon>
        <taxon>Apocrita</taxon>
        <taxon>Proctotrupomorpha</taxon>
        <taxon>Chalcidoidea</taxon>
        <taxon>Aphelinidae</taxon>
        <taxon>Aphelininae</taxon>
        <taxon>Eretmocerus</taxon>
    </lineage>
</organism>
<accession>A0ACC2PDS1</accession>
<protein>
    <submittedName>
        <fullName evidence="1">Uncharacterized protein</fullName>
    </submittedName>
</protein>
<name>A0ACC2PDS1_9HYME</name>
<proteinExistence type="predicted"/>
<comment type="caution">
    <text evidence="1">The sequence shown here is derived from an EMBL/GenBank/DDBJ whole genome shotgun (WGS) entry which is preliminary data.</text>
</comment>
<sequence length="391" mass="43670">MSGKKQSTSSSESDSDSSLDRKISRYLKRKIRKSSSKNKRKRRNRRHSSSSESESSSSSSTRSHRRRRKRRQGSSDTRGYASSRASHSPLPTATPNSVPQDSALPASEDKSLSQTNTSGLDQSTPGTEVETTPDETPKLGEDILKVIGPRYPQELVLSDAIPQEIADRWEDIVKAGLPDEERSKLPKTYATPKNCLFIDPPKLNPTIKDSFDKDSPVLKRDKRIVERQERIAAAIGAISIILNETLKNLPKEVKLIDTINQTGRILADLQHEENNIRKNLLVSNLNNNLRETLNDGVPDQFLFGKDLDERVKAREAIERASKKLKPVAKAANSKNAKGPSRAKNQRATPSSGHANSVSQKTLPSSKKDHDHRPPKESSSHRTNRSSQRRRR</sequence>
<gene>
    <name evidence="1" type="ORF">QAD02_017507</name>
</gene>
<dbReference type="EMBL" id="CM056741">
    <property type="protein sequence ID" value="KAJ8681715.1"/>
    <property type="molecule type" value="Genomic_DNA"/>
</dbReference>